<sequence length="139" mass="16051">MVGFGSSLRMSHRRGWEDAYLDYASLRLLLTQIEAVYEEEDWKARDSAATKNNGGAYLEEGDYEDYHHEDDDDDMMEEDHEEYGQVITNSSSYIMPSVFQSAWDKTRSVVTGQPIPPTRRADGGHQYNRSHFHQHITTT</sequence>
<evidence type="ECO:0000256" key="1">
    <source>
        <dbReference type="SAM" id="MobiDB-lite"/>
    </source>
</evidence>
<comment type="caution">
    <text evidence="2">The sequence shown here is derived from an EMBL/GenBank/DDBJ whole genome shotgun (WGS) entry which is preliminary data.</text>
</comment>
<name>A0AAD8Y8E4_9STRA</name>
<dbReference type="EMBL" id="JATAAI010000014">
    <property type="protein sequence ID" value="KAK1740899.1"/>
    <property type="molecule type" value="Genomic_DNA"/>
</dbReference>
<evidence type="ECO:0000313" key="3">
    <source>
        <dbReference type="Proteomes" id="UP001224775"/>
    </source>
</evidence>
<dbReference type="AlphaFoldDB" id="A0AAD8Y8E4"/>
<proteinExistence type="predicted"/>
<feature type="compositionally biased region" description="Acidic residues" evidence="1">
    <location>
        <begin position="70"/>
        <end position="80"/>
    </location>
</feature>
<gene>
    <name evidence="2" type="ORF">QTG54_008151</name>
</gene>
<protein>
    <submittedName>
        <fullName evidence="2">Uncharacterized protein</fullName>
    </submittedName>
</protein>
<dbReference type="Proteomes" id="UP001224775">
    <property type="component" value="Unassembled WGS sequence"/>
</dbReference>
<keyword evidence="3" id="KW-1185">Reference proteome</keyword>
<organism evidence="2 3">
    <name type="scientific">Skeletonema marinoi</name>
    <dbReference type="NCBI Taxonomy" id="267567"/>
    <lineage>
        <taxon>Eukaryota</taxon>
        <taxon>Sar</taxon>
        <taxon>Stramenopiles</taxon>
        <taxon>Ochrophyta</taxon>
        <taxon>Bacillariophyta</taxon>
        <taxon>Coscinodiscophyceae</taxon>
        <taxon>Thalassiosirophycidae</taxon>
        <taxon>Thalassiosirales</taxon>
        <taxon>Skeletonemataceae</taxon>
        <taxon>Skeletonema</taxon>
        <taxon>Skeletonema marinoi-dohrnii complex</taxon>
    </lineage>
</organism>
<accession>A0AAD8Y8E4</accession>
<reference evidence="2" key="1">
    <citation type="submission" date="2023-06" db="EMBL/GenBank/DDBJ databases">
        <title>Survivors Of The Sea: Transcriptome response of Skeletonema marinoi to long-term dormancy.</title>
        <authorList>
            <person name="Pinder M.I.M."/>
            <person name="Kourtchenko O."/>
            <person name="Robertson E.K."/>
            <person name="Larsson T."/>
            <person name="Maumus F."/>
            <person name="Osuna-Cruz C.M."/>
            <person name="Vancaester E."/>
            <person name="Stenow R."/>
            <person name="Vandepoele K."/>
            <person name="Ploug H."/>
            <person name="Bruchert V."/>
            <person name="Godhe A."/>
            <person name="Topel M."/>
        </authorList>
    </citation>
    <scope>NUCLEOTIDE SEQUENCE</scope>
    <source>
        <strain evidence="2">R05AC</strain>
    </source>
</reference>
<feature type="region of interest" description="Disordered" evidence="1">
    <location>
        <begin position="42"/>
        <end position="80"/>
    </location>
</feature>
<evidence type="ECO:0000313" key="2">
    <source>
        <dbReference type="EMBL" id="KAK1740899.1"/>
    </source>
</evidence>